<evidence type="ECO:0000313" key="3">
    <source>
        <dbReference type="Proteomes" id="UP001597417"/>
    </source>
</evidence>
<keyword evidence="3" id="KW-1185">Reference proteome</keyword>
<dbReference type="SUPFAM" id="SSF51735">
    <property type="entry name" value="NAD(P)-binding Rossmann-fold domains"/>
    <property type="match status" value="1"/>
</dbReference>
<dbReference type="Pfam" id="PF13561">
    <property type="entry name" value="adh_short_C2"/>
    <property type="match status" value="1"/>
</dbReference>
<organism evidence="2 3">
    <name type="scientific">Amycolatopsis pigmentata</name>
    <dbReference type="NCBI Taxonomy" id="450801"/>
    <lineage>
        <taxon>Bacteria</taxon>
        <taxon>Bacillati</taxon>
        <taxon>Actinomycetota</taxon>
        <taxon>Actinomycetes</taxon>
        <taxon>Pseudonocardiales</taxon>
        <taxon>Pseudonocardiaceae</taxon>
        <taxon>Amycolatopsis</taxon>
    </lineage>
</organism>
<dbReference type="PRINTS" id="PR00081">
    <property type="entry name" value="GDHRDH"/>
</dbReference>
<dbReference type="InterPro" id="IPR036291">
    <property type="entry name" value="NAD(P)-bd_dom_sf"/>
</dbReference>
<sequence>MTAGVPPRPRRPGGRGGVVVTVSTAGPRADPFISYSSAAAKAGIVNLVRQAALDLARWQTRVNAIAPGPLRTKNGGGASVDRSAHKAEWGTARPRFRWSPRPDGFAEERK</sequence>
<name>A0ABW5FZ19_9PSEU</name>
<dbReference type="RefSeq" id="WP_378268078.1">
    <property type="nucleotide sequence ID" value="NZ_JBHUKR010000015.1"/>
</dbReference>
<gene>
    <name evidence="2" type="ORF">ACFSXZ_26340</name>
</gene>
<reference evidence="3" key="1">
    <citation type="journal article" date="2019" name="Int. J. Syst. Evol. Microbiol.">
        <title>The Global Catalogue of Microorganisms (GCM) 10K type strain sequencing project: providing services to taxonomists for standard genome sequencing and annotation.</title>
        <authorList>
            <consortium name="The Broad Institute Genomics Platform"/>
            <consortium name="The Broad Institute Genome Sequencing Center for Infectious Disease"/>
            <person name="Wu L."/>
            <person name="Ma J."/>
        </authorList>
    </citation>
    <scope>NUCLEOTIDE SEQUENCE [LARGE SCALE GENOMIC DNA]</scope>
    <source>
        <strain evidence="3">CGMCC 4.7645</strain>
    </source>
</reference>
<feature type="region of interest" description="Disordered" evidence="1">
    <location>
        <begin position="67"/>
        <end position="110"/>
    </location>
</feature>
<dbReference type="Gene3D" id="3.40.50.720">
    <property type="entry name" value="NAD(P)-binding Rossmann-like Domain"/>
    <property type="match status" value="1"/>
</dbReference>
<evidence type="ECO:0000313" key="2">
    <source>
        <dbReference type="EMBL" id="MFD2419854.1"/>
    </source>
</evidence>
<evidence type="ECO:0000256" key="1">
    <source>
        <dbReference type="SAM" id="MobiDB-lite"/>
    </source>
</evidence>
<protein>
    <submittedName>
        <fullName evidence="2">SDR family oxidoreductase</fullName>
    </submittedName>
</protein>
<dbReference type="EMBL" id="JBHUKR010000015">
    <property type="protein sequence ID" value="MFD2419854.1"/>
    <property type="molecule type" value="Genomic_DNA"/>
</dbReference>
<dbReference type="Proteomes" id="UP001597417">
    <property type="component" value="Unassembled WGS sequence"/>
</dbReference>
<proteinExistence type="predicted"/>
<dbReference type="InterPro" id="IPR002347">
    <property type="entry name" value="SDR_fam"/>
</dbReference>
<accession>A0ABW5FZ19</accession>
<comment type="caution">
    <text evidence="2">The sequence shown here is derived from an EMBL/GenBank/DDBJ whole genome shotgun (WGS) entry which is preliminary data.</text>
</comment>